<evidence type="ECO:0000259" key="1">
    <source>
        <dbReference type="Pfam" id="PF08808"/>
    </source>
</evidence>
<name>A0ABN3AU46_9MICC</name>
<proteinExistence type="predicted"/>
<reference evidence="2 3" key="1">
    <citation type="journal article" date="2019" name="Int. J. Syst. Evol. Microbiol.">
        <title>The Global Catalogue of Microorganisms (GCM) 10K type strain sequencing project: providing services to taxonomists for standard genome sequencing and annotation.</title>
        <authorList>
            <consortium name="The Broad Institute Genomics Platform"/>
            <consortium name="The Broad Institute Genome Sequencing Center for Infectious Disease"/>
            <person name="Wu L."/>
            <person name="Ma J."/>
        </authorList>
    </citation>
    <scope>NUCLEOTIDE SEQUENCE [LARGE SCALE GENOMIC DNA]</scope>
    <source>
        <strain evidence="2 3">JCM 14917</strain>
    </source>
</reference>
<dbReference type="Pfam" id="PF08808">
    <property type="entry name" value="RES"/>
    <property type="match status" value="1"/>
</dbReference>
<protein>
    <recommendedName>
        <fullName evidence="1">RES domain-containing protein</fullName>
    </recommendedName>
</protein>
<sequence>MGGGDLLEPRTVEIPDRVWRVALIPCGQRFSRISPDDALLPDAGNRFDVPGGGVLYCATTVRGSYLETLAGKRVSRKIAALVRSDPSGFMAANHIPASWRDERRKFEIGTTNPASFIDLEDLETRQYILEQIGDLLEPLGVETLDVPDVRGMNRLLTREIARWAYSSLDEEGQYRYSGIRYVSKLDNEECWAIFDETETFIDQQSAIEKSDPALVDVARLFGLTIH</sequence>
<evidence type="ECO:0000313" key="3">
    <source>
        <dbReference type="Proteomes" id="UP001500974"/>
    </source>
</evidence>
<dbReference type="InterPro" id="IPR014914">
    <property type="entry name" value="RES_dom"/>
</dbReference>
<dbReference type="EMBL" id="BAAAON010000001">
    <property type="protein sequence ID" value="GAA2174862.1"/>
    <property type="molecule type" value="Genomic_DNA"/>
</dbReference>
<feature type="domain" description="RES" evidence="1">
    <location>
        <begin position="39"/>
        <end position="198"/>
    </location>
</feature>
<gene>
    <name evidence="2" type="ORF">GCM10009784_14930</name>
</gene>
<accession>A0ABN3AU46</accession>
<dbReference type="Proteomes" id="UP001500974">
    <property type="component" value="Unassembled WGS sequence"/>
</dbReference>
<evidence type="ECO:0000313" key="2">
    <source>
        <dbReference type="EMBL" id="GAA2174862.1"/>
    </source>
</evidence>
<comment type="caution">
    <text evidence="2">The sequence shown here is derived from an EMBL/GenBank/DDBJ whole genome shotgun (WGS) entry which is preliminary data.</text>
</comment>
<organism evidence="2 3">
    <name type="scientific">Arthrobacter parietis</name>
    <dbReference type="NCBI Taxonomy" id="271434"/>
    <lineage>
        <taxon>Bacteria</taxon>
        <taxon>Bacillati</taxon>
        <taxon>Actinomycetota</taxon>
        <taxon>Actinomycetes</taxon>
        <taxon>Micrococcales</taxon>
        <taxon>Micrococcaceae</taxon>
        <taxon>Arthrobacter</taxon>
    </lineage>
</organism>
<keyword evidence="3" id="KW-1185">Reference proteome</keyword>
<dbReference type="RefSeq" id="WP_346027941.1">
    <property type="nucleotide sequence ID" value="NZ_BAAAON010000001.1"/>
</dbReference>